<name>A0ABV5XB31_9NOCA</name>
<accession>A0ABV5XB31</accession>
<dbReference type="SUPFAM" id="SSF50346">
    <property type="entry name" value="PRC-barrel domain"/>
    <property type="match status" value="1"/>
</dbReference>
<gene>
    <name evidence="1" type="ORF">ACFFQ6_08335</name>
</gene>
<reference evidence="1 2" key="1">
    <citation type="submission" date="2024-09" db="EMBL/GenBank/DDBJ databases">
        <authorList>
            <person name="Sun Q."/>
            <person name="Mori K."/>
        </authorList>
    </citation>
    <scope>NUCLEOTIDE SEQUENCE [LARGE SCALE GENOMIC DNA]</scope>
    <source>
        <strain evidence="1 2">JCM 11411</strain>
    </source>
</reference>
<sequence length="73" mass="7822">MTARADKTKITREDVTLLRGGQVIGVDDGVIGVVGSMPLDPTTASPRWVTVRRDHSGVVHAPLPPVQQRGVRP</sequence>
<comment type="caution">
    <text evidence="1">The sequence shown here is derived from an EMBL/GenBank/DDBJ whole genome shotgun (WGS) entry which is preliminary data.</text>
</comment>
<proteinExistence type="predicted"/>
<evidence type="ECO:0000313" key="2">
    <source>
        <dbReference type="Proteomes" id="UP001589587"/>
    </source>
</evidence>
<evidence type="ECO:0000313" key="1">
    <source>
        <dbReference type="EMBL" id="MFB9779685.1"/>
    </source>
</evidence>
<keyword evidence="2" id="KW-1185">Reference proteome</keyword>
<dbReference type="RefSeq" id="WP_178377395.1">
    <property type="nucleotide sequence ID" value="NZ_JBHMAS010000014.1"/>
</dbReference>
<organism evidence="1 2">
    <name type="scientific">Rhodococcus baikonurensis</name>
    <dbReference type="NCBI Taxonomy" id="172041"/>
    <lineage>
        <taxon>Bacteria</taxon>
        <taxon>Bacillati</taxon>
        <taxon>Actinomycetota</taxon>
        <taxon>Actinomycetes</taxon>
        <taxon>Mycobacteriales</taxon>
        <taxon>Nocardiaceae</taxon>
        <taxon>Rhodococcus</taxon>
        <taxon>Rhodococcus erythropolis group</taxon>
    </lineage>
</organism>
<dbReference type="InterPro" id="IPR011033">
    <property type="entry name" value="PRC_barrel-like_sf"/>
</dbReference>
<protein>
    <recommendedName>
        <fullName evidence="3">DUF1918 domain-containing protein</fullName>
    </recommendedName>
</protein>
<dbReference type="EMBL" id="JBHMAS010000014">
    <property type="protein sequence ID" value="MFB9779685.1"/>
    <property type="molecule type" value="Genomic_DNA"/>
</dbReference>
<dbReference type="Proteomes" id="UP001589587">
    <property type="component" value="Unassembled WGS sequence"/>
</dbReference>
<evidence type="ECO:0008006" key="3">
    <source>
        <dbReference type="Google" id="ProtNLM"/>
    </source>
</evidence>